<reference evidence="8" key="1">
    <citation type="submission" date="2025-08" db="UniProtKB">
        <authorList>
            <consortium name="RefSeq"/>
        </authorList>
    </citation>
    <scope>IDENTIFICATION</scope>
</reference>
<feature type="transmembrane region" description="Helical" evidence="6">
    <location>
        <begin position="325"/>
        <end position="343"/>
    </location>
</feature>
<sequence length="401" mass="45105">MASIYLSEKHLRGFDKYKYNAVDTSPLSIYIMHPFWNAVVKIFPEWFAPNLMTFLGFLIISLSFIMLSITDWSYYAASRQHPQYPPIPNLVFLLAGAGLLVAHTLDGIDGKQARRTKSSTPLGELFDHGSDSVISCLLPLCVFSVFGRGEEDYGANVWMLYALVCVICTTFYISHWEKYLTGIMFLPWAYDFSQLALVVVYIVTGIFGYDIWKGTYAYGFQFRYFFILTTLGGSLILSLPNTIWNIYVSYKDGTGKNRSPLRAVEPGVPVMVLLVVATLWAAFSPTDILQLEPRIFCLTVGITLSNIACRLIISQMTETRAKGFNWLLVPLMIATAISLWTDLGPTELYFLYALAAVTLLAHFHYTISVVIQLADHFNVYIFSLEKRSPKGARPPSGNGNK</sequence>
<keyword evidence="6" id="KW-0812">Transmembrane</keyword>
<organism evidence="7 8">
    <name type="scientific">Acanthaster planci</name>
    <name type="common">Crown-of-thorns starfish</name>
    <dbReference type="NCBI Taxonomy" id="133434"/>
    <lineage>
        <taxon>Eukaryota</taxon>
        <taxon>Metazoa</taxon>
        <taxon>Echinodermata</taxon>
        <taxon>Eleutherozoa</taxon>
        <taxon>Asterozoa</taxon>
        <taxon>Asteroidea</taxon>
        <taxon>Valvatacea</taxon>
        <taxon>Valvatida</taxon>
        <taxon>Acanthasteridae</taxon>
        <taxon>Acanthaster</taxon>
    </lineage>
</organism>
<evidence type="ECO:0000313" key="8">
    <source>
        <dbReference type="RefSeq" id="XP_022097066.1"/>
    </source>
</evidence>
<feature type="transmembrane region" description="Helical" evidence="6">
    <location>
        <begin position="51"/>
        <end position="75"/>
    </location>
</feature>
<feature type="transmembrane region" description="Helical" evidence="6">
    <location>
        <begin position="295"/>
        <end position="313"/>
    </location>
</feature>
<feature type="transmembrane region" description="Helical" evidence="6">
    <location>
        <begin position="267"/>
        <end position="283"/>
    </location>
</feature>
<feature type="transmembrane region" description="Helical" evidence="6">
    <location>
        <begin position="87"/>
        <end position="105"/>
    </location>
</feature>
<dbReference type="PANTHER" id="PTHR10414:SF71">
    <property type="entry name" value="FI05338P"/>
    <property type="match status" value="1"/>
</dbReference>
<keyword evidence="6" id="KW-1133">Transmembrane helix</keyword>
<name>A0A8B7Z0X5_ACAPL</name>
<evidence type="ECO:0000256" key="5">
    <source>
        <dbReference type="RuleBase" id="RU003750"/>
    </source>
</evidence>
<evidence type="ECO:0000256" key="4">
    <source>
        <dbReference type="ARBA" id="ARBA00023136"/>
    </source>
</evidence>
<dbReference type="GO" id="GO:0006646">
    <property type="term" value="P:phosphatidylethanolamine biosynthetic process"/>
    <property type="evidence" value="ECO:0007669"/>
    <property type="project" value="TreeGrafter"/>
</dbReference>
<comment type="similarity">
    <text evidence="2 5">Belongs to the CDP-alcohol phosphatidyltransferase class-I family.</text>
</comment>
<dbReference type="PROSITE" id="PS00379">
    <property type="entry name" value="CDP_ALCOHOL_P_TRANSF"/>
    <property type="match status" value="1"/>
</dbReference>
<dbReference type="OrthoDB" id="196717at2759"/>
<protein>
    <submittedName>
        <fullName evidence="8">Ethanolaminephosphotransferase 1-like</fullName>
    </submittedName>
</protein>
<dbReference type="FunFam" id="1.20.120.1760:FF:000016">
    <property type="entry name" value="ethanolaminephosphotransferase 1"/>
    <property type="match status" value="1"/>
</dbReference>
<accession>A0A8B7Z0X5</accession>
<gene>
    <name evidence="8" type="primary">LOC110982737</name>
</gene>
<keyword evidence="4 6" id="KW-0472">Membrane</keyword>
<dbReference type="InterPro" id="IPR014472">
    <property type="entry name" value="CHOPT"/>
</dbReference>
<dbReference type="GO" id="GO:0005789">
    <property type="term" value="C:endoplasmic reticulum membrane"/>
    <property type="evidence" value="ECO:0007669"/>
    <property type="project" value="TreeGrafter"/>
</dbReference>
<dbReference type="RefSeq" id="XP_022097066.1">
    <property type="nucleotide sequence ID" value="XM_022241374.1"/>
</dbReference>
<dbReference type="GO" id="GO:0005794">
    <property type="term" value="C:Golgi apparatus"/>
    <property type="evidence" value="ECO:0007669"/>
    <property type="project" value="TreeGrafter"/>
</dbReference>
<dbReference type="PANTHER" id="PTHR10414">
    <property type="entry name" value="ETHANOLAMINEPHOSPHOTRANSFERASE"/>
    <property type="match status" value="1"/>
</dbReference>
<dbReference type="GO" id="GO:0004307">
    <property type="term" value="F:ethanolaminephosphotransferase activity"/>
    <property type="evidence" value="ECO:0007669"/>
    <property type="project" value="TreeGrafter"/>
</dbReference>
<proteinExistence type="inferred from homology"/>
<feature type="transmembrane region" description="Helical" evidence="6">
    <location>
        <begin position="195"/>
        <end position="212"/>
    </location>
</feature>
<evidence type="ECO:0000256" key="2">
    <source>
        <dbReference type="ARBA" id="ARBA00010441"/>
    </source>
</evidence>
<dbReference type="CTD" id="85465"/>
<comment type="subcellular location">
    <subcellularLocation>
        <location evidence="1">Membrane</location>
    </subcellularLocation>
</comment>
<dbReference type="InterPro" id="IPR000462">
    <property type="entry name" value="CDP-OH_P_trans"/>
</dbReference>
<dbReference type="KEGG" id="aplc:110982737"/>
<dbReference type="Gene3D" id="1.20.120.1760">
    <property type="match status" value="1"/>
</dbReference>
<evidence type="ECO:0000313" key="7">
    <source>
        <dbReference type="Proteomes" id="UP000694845"/>
    </source>
</evidence>
<evidence type="ECO:0000256" key="6">
    <source>
        <dbReference type="SAM" id="Phobius"/>
    </source>
</evidence>
<dbReference type="InterPro" id="IPR048254">
    <property type="entry name" value="CDP_ALCOHOL_P_TRANSF_CS"/>
</dbReference>
<dbReference type="OMA" id="RMYFILW"/>
<keyword evidence="7" id="KW-1185">Reference proteome</keyword>
<evidence type="ECO:0000256" key="3">
    <source>
        <dbReference type="ARBA" id="ARBA00022679"/>
    </source>
</evidence>
<keyword evidence="3 5" id="KW-0808">Transferase</keyword>
<evidence type="ECO:0000256" key="1">
    <source>
        <dbReference type="ARBA" id="ARBA00004370"/>
    </source>
</evidence>
<dbReference type="PIRSF" id="PIRSF015665">
    <property type="entry name" value="CHOPT"/>
    <property type="match status" value="1"/>
</dbReference>
<feature type="transmembrane region" description="Helical" evidence="6">
    <location>
        <begin position="350"/>
        <end position="374"/>
    </location>
</feature>
<dbReference type="InterPro" id="IPR043130">
    <property type="entry name" value="CDP-OH_PTrfase_TM_dom"/>
</dbReference>
<dbReference type="AlphaFoldDB" id="A0A8B7Z0X5"/>
<feature type="transmembrane region" description="Helical" evidence="6">
    <location>
        <begin position="158"/>
        <end position="175"/>
    </location>
</feature>
<feature type="transmembrane region" description="Helical" evidence="6">
    <location>
        <begin position="224"/>
        <end position="247"/>
    </location>
</feature>
<dbReference type="Proteomes" id="UP000694845">
    <property type="component" value="Unplaced"/>
</dbReference>
<dbReference type="Pfam" id="PF01066">
    <property type="entry name" value="CDP-OH_P_transf"/>
    <property type="match status" value="1"/>
</dbReference>
<dbReference type="GeneID" id="110982737"/>